<protein>
    <submittedName>
        <fullName evidence="1">Uncharacterized protein</fullName>
    </submittedName>
</protein>
<comment type="caution">
    <text evidence="1">The sequence shown here is derived from an EMBL/GenBank/DDBJ whole genome shotgun (WGS) entry which is preliminary data.</text>
</comment>
<dbReference type="AlphaFoldDB" id="A0A5J4X764"/>
<dbReference type="EMBL" id="SNRW01000215">
    <property type="protein sequence ID" value="KAA6402576.1"/>
    <property type="molecule type" value="Genomic_DNA"/>
</dbReference>
<accession>A0A5J4X764</accession>
<gene>
    <name evidence="1" type="ORF">EZS28_001906</name>
</gene>
<organism evidence="1 2">
    <name type="scientific">Streblomastix strix</name>
    <dbReference type="NCBI Taxonomy" id="222440"/>
    <lineage>
        <taxon>Eukaryota</taxon>
        <taxon>Metamonada</taxon>
        <taxon>Preaxostyla</taxon>
        <taxon>Oxymonadida</taxon>
        <taxon>Streblomastigidae</taxon>
        <taxon>Streblomastix</taxon>
    </lineage>
</organism>
<dbReference type="Proteomes" id="UP000324800">
    <property type="component" value="Unassembled WGS sequence"/>
</dbReference>
<reference evidence="1 2" key="1">
    <citation type="submission" date="2019-03" db="EMBL/GenBank/DDBJ databases">
        <title>Single cell metagenomics reveals metabolic interactions within the superorganism composed of flagellate Streblomastix strix and complex community of Bacteroidetes bacteria on its surface.</title>
        <authorList>
            <person name="Treitli S.C."/>
            <person name="Kolisko M."/>
            <person name="Husnik F."/>
            <person name="Keeling P."/>
            <person name="Hampl V."/>
        </authorList>
    </citation>
    <scope>NUCLEOTIDE SEQUENCE [LARGE SCALE GENOMIC DNA]</scope>
    <source>
        <strain evidence="1">ST1C</strain>
    </source>
</reference>
<dbReference type="OrthoDB" id="10252171at2759"/>
<evidence type="ECO:0000313" key="1">
    <source>
        <dbReference type="EMBL" id="KAA6402576.1"/>
    </source>
</evidence>
<proteinExistence type="predicted"/>
<evidence type="ECO:0000313" key="2">
    <source>
        <dbReference type="Proteomes" id="UP000324800"/>
    </source>
</evidence>
<name>A0A5J4X764_9EUKA</name>
<sequence length="246" mass="28379">MDRMHYVCGDTDSMTQAIRGNPDEDCRQKFKQIIKDQQFFNENYSLFFGQQKQLLGVRYEAEGTAYITQTASLCALIPIRSTNIAEHTAELAQMTMDQITTNSKFIMNADKLSLQEFSPETKAPNVEVLQLTLAKVEISDREFEKPVDRFTDPNKRDEQENLHSCSNLYTLNFQLYMQPPKVGYDSFEIMDELEGGAQGRKYFVKLIETGVPYAMKSVKYVLYIPFKIAQTCTWLWNTARMGTFSK</sequence>